<dbReference type="eggNOG" id="ENOG5033SCD">
    <property type="taxonomic scope" value="Bacteria"/>
</dbReference>
<evidence type="ECO:0000313" key="4">
    <source>
        <dbReference type="Proteomes" id="UP000007239"/>
    </source>
</evidence>
<dbReference type="EMBL" id="CP002739">
    <property type="protein sequence ID" value="AEF17808.1"/>
    <property type="molecule type" value="Genomic_DNA"/>
</dbReference>
<evidence type="ECO:0000256" key="1">
    <source>
        <dbReference type="ARBA" id="ARBA00023118"/>
    </source>
</evidence>
<proteinExistence type="predicted"/>
<dbReference type="AlphaFoldDB" id="F6BIS3"/>
<dbReference type="Pfam" id="PF03787">
    <property type="entry name" value="RAMPs"/>
    <property type="match status" value="1"/>
</dbReference>
<dbReference type="RefSeq" id="WP_013788542.1">
    <property type="nucleotide sequence ID" value="NC_015555.1"/>
</dbReference>
<reference evidence="3" key="1">
    <citation type="submission" date="2011-05" db="EMBL/GenBank/DDBJ databases">
        <title>Complete sequence of Thermoanaerobacterium xylanolyticum LX-11.</title>
        <authorList>
            <consortium name="US DOE Joint Genome Institute"/>
            <person name="Lucas S."/>
            <person name="Han J."/>
            <person name="Lapidus A."/>
            <person name="Cheng J.-F."/>
            <person name="Goodwin L."/>
            <person name="Pitluck S."/>
            <person name="Peters L."/>
            <person name="Mikhailova N."/>
            <person name="Lu M."/>
            <person name="Han C."/>
            <person name="Tapia R."/>
            <person name="Land M."/>
            <person name="Hauser L."/>
            <person name="Kyrpides N."/>
            <person name="Ivanova N."/>
            <person name="Pagani I."/>
            <person name="Hemme C."/>
            <person name="Woyke T."/>
        </authorList>
    </citation>
    <scope>NUCLEOTIDE SEQUENCE</scope>
    <source>
        <strain evidence="3">LX-11</strain>
    </source>
</reference>
<dbReference type="STRING" id="858215.Thexy_1782"/>
<name>F6BIS3_THEXL</name>
<dbReference type="KEGG" id="txy:Thexy_1782"/>
<dbReference type="Proteomes" id="UP000007239">
    <property type="component" value="Chromosome"/>
</dbReference>
<keyword evidence="4" id="KW-1185">Reference proteome</keyword>
<feature type="domain" description="CRISPR type III-associated protein" evidence="2">
    <location>
        <begin position="31"/>
        <end position="173"/>
    </location>
</feature>
<keyword evidence="1" id="KW-0051">Antiviral defense</keyword>
<sequence>MVIKEQLCFVIEEGENMINLEFYITDYGYTDYNGNKFIPGSTLKGMLRSYLLNYEQRSINDDIKDFFNWLLDNLNNDIKAIKENNYVWLYEEYCKTKKSLKDKKDKVSNYFYLNFLDYDSIQRLKKIFLNYKEEYEIFKNYKKDIVFYNDLLGWYKDIPDDVIMFIENLYKKQFENYIDTYITESKQMKMLNCDDSEGSYAA</sequence>
<accession>F6BIS3</accession>
<gene>
    <name evidence="3" type="ordered locus">Thexy_1782</name>
</gene>
<evidence type="ECO:0000259" key="2">
    <source>
        <dbReference type="Pfam" id="PF03787"/>
    </source>
</evidence>
<dbReference type="InterPro" id="IPR005537">
    <property type="entry name" value="RAMP_III_fam"/>
</dbReference>
<protein>
    <recommendedName>
        <fullName evidence="2">CRISPR type III-associated protein domain-containing protein</fullName>
    </recommendedName>
</protein>
<dbReference type="CDD" id="cd09726">
    <property type="entry name" value="RAMP_I_III"/>
    <property type="match status" value="1"/>
</dbReference>
<dbReference type="GO" id="GO:0051607">
    <property type="term" value="P:defense response to virus"/>
    <property type="evidence" value="ECO:0007669"/>
    <property type="project" value="UniProtKB-KW"/>
</dbReference>
<organism evidence="3 4">
    <name type="scientific">Thermoanaerobacterium xylanolyticum (strain ATCC 49914 / DSM 7097 / LX-11)</name>
    <dbReference type="NCBI Taxonomy" id="858215"/>
    <lineage>
        <taxon>Bacteria</taxon>
        <taxon>Bacillati</taxon>
        <taxon>Bacillota</taxon>
        <taxon>Clostridia</taxon>
        <taxon>Thermoanaerobacterales</taxon>
        <taxon>Thermoanaerobacteraceae</taxon>
        <taxon>Thermoanaerobacterium</taxon>
    </lineage>
</organism>
<evidence type="ECO:0000313" key="3">
    <source>
        <dbReference type="EMBL" id="AEF17808.1"/>
    </source>
</evidence>
<dbReference type="HOGENOM" id="CLU_1282716_0_0_9"/>